<sequence>MEEFTGTYYICDECSHIYDYDDLCPDCGSGFVTDLNANEVKQRALNEPVSEYRRLHDMLLKHDDL</sequence>
<dbReference type="AlphaFoldDB" id="A0A554VE42"/>
<evidence type="ECO:0000313" key="2">
    <source>
        <dbReference type="Proteomes" id="UP000318833"/>
    </source>
</evidence>
<evidence type="ECO:0008006" key="3">
    <source>
        <dbReference type="Google" id="ProtNLM"/>
    </source>
</evidence>
<name>A0A554VE42_9FLAO</name>
<keyword evidence="2" id="KW-1185">Reference proteome</keyword>
<evidence type="ECO:0000313" key="1">
    <source>
        <dbReference type="EMBL" id="TSE05235.1"/>
    </source>
</evidence>
<organism evidence="1 2">
    <name type="scientific">Aquimarina algiphila</name>
    <dbReference type="NCBI Taxonomy" id="2047982"/>
    <lineage>
        <taxon>Bacteria</taxon>
        <taxon>Pseudomonadati</taxon>
        <taxon>Bacteroidota</taxon>
        <taxon>Flavobacteriia</taxon>
        <taxon>Flavobacteriales</taxon>
        <taxon>Flavobacteriaceae</taxon>
        <taxon>Aquimarina</taxon>
    </lineage>
</organism>
<protein>
    <recommendedName>
        <fullName evidence="3">Rubredoxin-like domain-containing protein</fullName>
    </recommendedName>
</protein>
<comment type="caution">
    <text evidence="1">The sequence shown here is derived from an EMBL/GenBank/DDBJ whole genome shotgun (WGS) entry which is preliminary data.</text>
</comment>
<proteinExistence type="predicted"/>
<dbReference type="SUPFAM" id="SSF161187">
    <property type="entry name" value="YfgJ-like"/>
    <property type="match status" value="1"/>
</dbReference>
<accession>A0A554VE42</accession>
<dbReference type="EMBL" id="VLNR01000064">
    <property type="protein sequence ID" value="TSE05235.1"/>
    <property type="molecule type" value="Genomic_DNA"/>
</dbReference>
<dbReference type="RefSeq" id="WP_143918160.1">
    <property type="nucleotide sequence ID" value="NZ_CANMIK010000072.1"/>
</dbReference>
<reference evidence="1 2" key="1">
    <citation type="submission" date="2019-07" db="EMBL/GenBank/DDBJ databases">
        <title>The draft genome sequence of Aquimarina algiphila M91.</title>
        <authorList>
            <person name="Meng X."/>
        </authorList>
    </citation>
    <scope>NUCLEOTIDE SEQUENCE [LARGE SCALE GENOMIC DNA]</scope>
    <source>
        <strain evidence="1 2">M91</strain>
    </source>
</reference>
<gene>
    <name evidence="1" type="ORF">FOF46_23515</name>
</gene>
<dbReference type="Proteomes" id="UP000318833">
    <property type="component" value="Unassembled WGS sequence"/>
</dbReference>